<dbReference type="AlphaFoldDB" id="A0A5N7IKJ2"/>
<dbReference type="Pfam" id="PF09851">
    <property type="entry name" value="SHOCT"/>
    <property type="match status" value="1"/>
</dbReference>
<evidence type="ECO:0000313" key="3">
    <source>
        <dbReference type="Proteomes" id="UP000342249"/>
    </source>
</evidence>
<dbReference type="Proteomes" id="UP000342249">
    <property type="component" value="Unassembled WGS sequence"/>
</dbReference>
<organism evidence="2 3">
    <name type="scientific">Clostridium estertheticum</name>
    <dbReference type="NCBI Taxonomy" id="238834"/>
    <lineage>
        <taxon>Bacteria</taxon>
        <taxon>Bacillati</taxon>
        <taxon>Bacillota</taxon>
        <taxon>Clostridia</taxon>
        <taxon>Eubacteriales</taxon>
        <taxon>Clostridiaceae</taxon>
        <taxon>Clostridium</taxon>
    </lineage>
</organism>
<dbReference type="RefSeq" id="WP_152750953.1">
    <property type="nucleotide sequence ID" value="NZ_SPSE01000016.1"/>
</dbReference>
<reference evidence="2 3" key="1">
    <citation type="journal article" date="2019" name="Lett. Appl. Microbiol.">
        <title>A case of 'blown pack' spoilage of vacuum-packaged pork likely associated with Clostridium estertheticum in Canada.</title>
        <authorList>
            <person name="Zhang P."/>
            <person name="Ward P."/>
            <person name="McMullen L.M."/>
            <person name="Yang X."/>
        </authorList>
    </citation>
    <scope>NUCLEOTIDE SEQUENCE [LARGE SCALE GENOMIC DNA]</scope>
    <source>
        <strain evidence="2 3">MA19</strain>
    </source>
</reference>
<dbReference type="InterPro" id="IPR018649">
    <property type="entry name" value="SHOCT"/>
</dbReference>
<feature type="domain" description="SHOCT" evidence="1">
    <location>
        <begin position="170"/>
        <end position="197"/>
    </location>
</feature>
<protein>
    <submittedName>
        <fullName evidence="2">SHOCT domain-containing protein</fullName>
    </submittedName>
</protein>
<sequence length="200" mass="23456">MKSLYKVWKAIKNARKNKENYIRKFNEGDKSFANIECAFNANILVSNSGVLYNTKITSEYFFIPIEYIKKVGVITDEELTKQVIANKKHIIGELTFPRNTHLFLRINYIENNIELEKTVETKMAVFAVTSIIKARKKYSEIYPEPFIEEIDYTIEPKSLNFGIKDMDIPDQINKLFKLVEKGVLSQEEFNQKKKELLLRM</sequence>
<name>A0A5N7IKJ2_9CLOT</name>
<proteinExistence type="predicted"/>
<evidence type="ECO:0000313" key="2">
    <source>
        <dbReference type="EMBL" id="MPQ61501.1"/>
    </source>
</evidence>
<accession>A0A5N7IKJ2</accession>
<gene>
    <name evidence="2" type="ORF">E4V82_05170</name>
</gene>
<comment type="caution">
    <text evidence="2">The sequence shown here is derived from an EMBL/GenBank/DDBJ whole genome shotgun (WGS) entry which is preliminary data.</text>
</comment>
<dbReference type="EMBL" id="SPSF01000015">
    <property type="protein sequence ID" value="MPQ61501.1"/>
    <property type="molecule type" value="Genomic_DNA"/>
</dbReference>
<evidence type="ECO:0000259" key="1">
    <source>
        <dbReference type="Pfam" id="PF09851"/>
    </source>
</evidence>